<dbReference type="AlphaFoldDB" id="A0AAY5K1V8"/>
<dbReference type="GO" id="GO:0047066">
    <property type="term" value="F:phospholipid-hydroperoxide glutathione peroxidase activity"/>
    <property type="evidence" value="ECO:0007669"/>
    <property type="project" value="UniProtKB-EC"/>
</dbReference>
<keyword evidence="4 8" id="KW-0560">Oxidoreductase</keyword>
<protein>
    <recommendedName>
        <fullName evidence="8">Glutathione peroxidase</fullName>
    </recommendedName>
</protein>
<evidence type="ECO:0000256" key="7">
    <source>
        <dbReference type="ARBA" id="ARBA00046929"/>
    </source>
</evidence>
<reference evidence="9 10" key="1">
    <citation type="submission" date="2020-02" db="EMBL/GenBank/DDBJ databases">
        <title>Esox lucius (northern pike) genome, fEsoLuc1, primary haplotype.</title>
        <authorList>
            <person name="Myers G."/>
            <person name="Karagic N."/>
            <person name="Meyer A."/>
            <person name="Pippel M."/>
            <person name="Reichard M."/>
            <person name="Winkler S."/>
            <person name="Tracey A."/>
            <person name="Sims Y."/>
            <person name="Howe K."/>
            <person name="Rhie A."/>
            <person name="Formenti G."/>
            <person name="Durbin R."/>
            <person name="Fedrigo O."/>
            <person name="Jarvis E.D."/>
        </authorList>
    </citation>
    <scope>NUCLEOTIDE SEQUENCE [LARGE SCALE GENOMIC DNA]</scope>
</reference>
<dbReference type="CDD" id="cd00340">
    <property type="entry name" value="GSH_Peroxidase"/>
    <property type="match status" value="1"/>
</dbReference>
<dbReference type="InterPro" id="IPR029760">
    <property type="entry name" value="GPX_CS"/>
</dbReference>
<comment type="similarity">
    <text evidence="1 8">Belongs to the glutathione peroxidase family.</text>
</comment>
<dbReference type="PROSITE" id="PS51355">
    <property type="entry name" value="GLUTATHIONE_PEROXID_3"/>
    <property type="match status" value="1"/>
</dbReference>
<comment type="catalytic activity">
    <reaction evidence="5">
        <text>a hydroperoxy polyunsaturated fatty acid + 2 glutathione = a hydroxy polyunsaturated fatty acid + glutathione disulfide + H2O</text>
        <dbReference type="Rhea" id="RHEA:19057"/>
        <dbReference type="ChEBI" id="CHEBI:15377"/>
        <dbReference type="ChEBI" id="CHEBI:57925"/>
        <dbReference type="ChEBI" id="CHEBI:58297"/>
        <dbReference type="ChEBI" id="CHEBI:131871"/>
        <dbReference type="ChEBI" id="CHEBI:134019"/>
        <dbReference type="EC" id="1.11.1.12"/>
    </reaction>
    <physiologicalReaction direction="left-to-right" evidence="5">
        <dbReference type="Rhea" id="RHEA:19058"/>
    </physiologicalReaction>
</comment>
<dbReference type="GeneTree" id="ENSGT00940000161913"/>
<dbReference type="GO" id="GO:0006979">
    <property type="term" value="P:response to oxidative stress"/>
    <property type="evidence" value="ECO:0007669"/>
    <property type="project" value="InterPro"/>
</dbReference>
<dbReference type="Pfam" id="PF00255">
    <property type="entry name" value="GSHPx"/>
    <property type="match status" value="1"/>
</dbReference>
<dbReference type="InterPro" id="IPR000889">
    <property type="entry name" value="Glutathione_peroxidase"/>
</dbReference>
<dbReference type="PANTHER" id="PTHR11592">
    <property type="entry name" value="GLUTATHIONE PEROXIDASE"/>
    <property type="match status" value="1"/>
</dbReference>
<evidence type="ECO:0000256" key="8">
    <source>
        <dbReference type="RuleBase" id="RU000499"/>
    </source>
</evidence>
<comment type="catalytic activity">
    <reaction evidence="6">
        <text>(13S)-hydroperoxy-(9Z,11E)-octadecadienoate + 2 glutathione = (13S)-hydroxy-(9Z,11E)-octadecadienoate + glutathione disulfide + H2O</text>
        <dbReference type="Rhea" id="RHEA:48888"/>
        <dbReference type="ChEBI" id="CHEBI:15377"/>
        <dbReference type="ChEBI" id="CHEBI:57466"/>
        <dbReference type="ChEBI" id="CHEBI:57925"/>
        <dbReference type="ChEBI" id="CHEBI:58297"/>
        <dbReference type="ChEBI" id="CHEBI:90850"/>
    </reaction>
    <physiologicalReaction direction="left-to-right" evidence="6">
        <dbReference type="Rhea" id="RHEA:48889"/>
    </physiologicalReaction>
</comment>
<dbReference type="PRINTS" id="PR01011">
    <property type="entry name" value="GLUTPROXDASE"/>
</dbReference>
<dbReference type="PROSITE" id="PS00763">
    <property type="entry name" value="GLUTATHIONE_PEROXID_2"/>
    <property type="match status" value="1"/>
</dbReference>
<evidence type="ECO:0000256" key="3">
    <source>
        <dbReference type="ARBA" id="ARBA00022933"/>
    </source>
</evidence>
<keyword evidence="10" id="KW-1185">Reference proteome</keyword>
<dbReference type="GO" id="GO:0005739">
    <property type="term" value="C:mitochondrion"/>
    <property type="evidence" value="ECO:0007669"/>
    <property type="project" value="TreeGrafter"/>
</dbReference>
<dbReference type="InterPro" id="IPR036249">
    <property type="entry name" value="Thioredoxin-like_sf"/>
</dbReference>
<reference evidence="9" key="2">
    <citation type="submission" date="2025-08" db="UniProtKB">
        <authorList>
            <consortium name="Ensembl"/>
        </authorList>
    </citation>
    <scope>IDENTIFICATION</scope>
</reference>
<dbReference type="SUPFAM" id="SSF52833">
    <property type="entry name" value="Thioredoxin-like"/>
    <property type="match status" value="1"/>
</dbReference>
<dbReference type="Gene3D" id="3.40.30.10">
    <property type="entry name" value="Glutaredoxin"/>
    <property type="match status" value="1"/>
</dbReference>
<evidence type="ECO:0000256" key="1">
    <source>
        <dbReference type="ARBA" id="ARBA00006926"/>
    </source>
</evidence>
<keyword evidence="2 8" id="KW-0575">Peroxidase</keyword>
<dbReference type="Proteomes" id="UP000265140">
    <property type="component" value="Chromosome 3"/>
</dbReference>
<gene>
    <name evidence="9" type="primary">TPT1</name>
</gene>
<evidence type="ECO:0000256" key="4">
    <source>
        <dbReference type="ARBA" id="ARBA00023002"/>
    </source>
</evidence>
<dbReference type="PANTHER" id="PTHR11592:SF134">
    <property type="entry name" value="PHOSPHOLIPID HYDROPEROXIDE GLUTATHIONE PEROXIDASE"/>
    <property type="match status" value="1"/>
</dbReference>
<name>A0AAY5K1V8_ESOLU</name>
<keyword evidence="3" id="KW-0712">Selenocysteine</keyword>
<organism evidence="9 10">
    <name type="scientific">Esox lucius</name>
    <name type="common">Northern pike</name>
    <dbReference type="NCBI Taxonomy" id="8010"/>
    <lineage>
        <taxon>Eukaryota</taxon>
        <taxon>Metazoa</taxon>
        <taxon>Chordata</taxon>
        <taxon>Craniata</taxon>
        <taxon>Vertebrata</taxon>
        <taxon>Euteleostomi</taxon>
        <taxon>Actinopterygii</taxon>
        <taxon>Neopterygii</taxon>
        <taxon>Teleostei</taxon>
        <taxon>Protacanthopterygii</taxon>
        <taxon>Esociformes</taxon>
        <taxon>Esocidae</taxon>
        <taxon>Esox</taxon>
    </lineage>
</organism>
<evidence type="ECO:0000256" key="6">
    <source>
        <dbReference type="ARBA" id="ARBA00036240"/>
    </source>
</evidence>
<dbReference type="GO" id="GO:0005634">
    <property type="term" value="C:nucleus"/>
    <property type="evidence" value="ECO:0007669"/>
    <property type="project" value="TreeGrafter"/>
</dbReference>
<evidence type="ECO:0000313" key="9">
    <source>
        <dbReference type="Ensembl" id="ENSELUP00000082928.1"/>
    </source>
</evidence>
<evidence type="ECO:0000256" key="5">
    <source>
        <dbReference type="ARBA" id="ARBA00035814"/>
    </source>
</evidence>
<dbReference type="GO" id="GO:0004602">
    <property type="term" value="F:glutathione peroxidase activity"/>
    <property type="evidence" value="ECO:0007669"/>
    <property type="project" value="TreeGrafter"/>
</dbReference>
<reference evidence="9" key="3">
    <citation type="submission" date="2025-09" db="UniProtKB">
        <authorList>
            <consortium name="Ensembl"/>
        </authorList>
    </citation>
    <scope>IDENTIFICATION</scope>
</reference>
<proteinExistence type="inferred from homology"/>
<comment type="subunit">
    <text evidence="7">Monomer. Has a tendency to form higher mass oligomers. Interacts with FUNDC1; this interaction promotes GPX4 recruitment into mitochondria through TOM/TIM complex where it is degraded by mitophagy.</text>
</comment>
<evidence type="ECO:0000313" key="10">
    <source>
        <dbReference type="Proteomes" id="UP000265140"/>
    </source>
</evidence>
<dbReference type="Ensembl" id="ENSELUT00000110220.1">
    <property type="protein sequence ID" value="ENSELUP00000082928.1"/>
    <property type="gene ID" value="ENSELUG00000005917.3"/>
</dbReference>
<sequence>MVGQGCLNVASYNHPDLASSQSVSLHPYASHLDTDTFKTFGRGVDNGCLEKCAQVGDWKTAKSIYEFGAKDIDGEDVSLEKYRVNYTQLAGMHASYAEKGLHILGFPCNQFGGQEPGTEADIKEFVKEFNVEFDMFSKIDVNGDNAHPLFKWMKEQPKGKGTLGNNLKWNFTKFLISREGQVVKRYGPMDDPIVSECKLVSILSYFPEEVFVQRELLKLFPQKF</sequence>
<evidence type="ECO:0000256" key="2">
    <source>
        <dbReference type="ARBA" id="ARBA00022559"/>
    </source>
</evidence>
<accession>A0AAY5K1V8</accession>